<feature type="transmembrane region" description="Helical" evidence="1">
    <location>
        <begin position="158"/>
        <end position="179"/>
    </location>
</feature>
<feature type="non-terminal residue" evidence="2">
    <location>
        <position position="235"/>
    </location>
</feature>
<gene>
    <name evidence="2" type="ORF">PMALA_053110</name>
</gene>
<feature type="transmembrane region" description="Helical" evidence="1">
    <location>
        <begin position="213"/>
        <end position="232"/>
    </location>
</feature>
<name>A0A1A8WTX0_PLAMA</name>
<accession>A0A1A8WTX0</accession>
<organism evidence="2 3">
    <name type="scientific">Plasmodium malariae</name>
    <dbReference type="NCBI Taxonomy" id="5858"/>
    <lineage>
        <taxon>Eukaryota</taxon>
        <taxon>Sar</taxon>
        <taxon>Alveolata</taxon>
        <taxon>Apicomplexa</taxon>
        <taxon>Aconoidasida</taxon>
        <taxon>Haemosporida</taxon>
        <taxon>Plasmodiidae</taxon>
        <taxon>Plasmodium</taxon>
        <taxon>Plasmodium (Plasmodium)</taxon>
    </lineage>
</organism>
<dbReference type="EMBL" id="FLQW01003913">
    <property type="protein sequence ID" value="SBS96365.1"/>
    <property type="molecule type" value="Genomic_DNA"/>
</dbReference>
<keyword evidence="1" id="KW-0472">Membrane</keyword>
<evidence type="ECO:0000256" key="1">
    <source>
        <dbReference type="SAM" id="Phobius"/>
    </source>
</evidence>
<dbReference type="VEuPathDB" id="PlasmoDB:PmUG01_00053800"/>
<keyword evidence="1" id="KW-0812">Transmembrane</keyword>
<reference evidence="3" key="1">
    <citation type="submission" date="2016-05" db="EMBL/GenBank/DDBJ databases">
        <authorList>
            <person name="Naeem Raeece"/>
        </authorList>
    </citation>
    <scope>NUCLEOTIDE SEQUENCE [LARGE SCALE GENOMIC DNA]</scope>
</reference>
<dbReference type="Proteomes" id="UP000078597">
    <property type="component" value="Unassembled WGS sequence"/>
</dbReference>
<evidence type="ECO:0000313" key="2">
    <source>
        <dbReference type="EMBL" id="SBS96365.1"/>
    </source>
</evidence>
<keyword evidence="1" id="KW-1133">Transmembrane helix</keyword>
<dbReference type="InterPro" id="IPR022139">
    <property type="entry name" value="Fam-L/Fam-M-like_plasmodium"/>
</dbReference>
<dbReference type="Pfam" id="PF12420">
    <property type="entry name" value="DUF3671"/>
    <property type="match status" value="1"/>
</dbReference>
<feature type="transmembrane region" description="Helical" evidence="1">
    <location>
        <begin position="6"/>
        <end position="25"/>
    </location>
</feature>
<evidence type="ECO:0000313" key="3">
    <source>
        <dbReference type="Proteomes" id="UP000078597"/>
    </source>
</evidence>
<proteinExistence type="predicted"/>
<sequence>MEQKNELLSFIKVSSFILLFWICFFNNDANIFNKSYTNCNACEKLDTRNYRLLTKYSREKNSDVADLKEDILHNGEYKKKNMSNNDKGVKGTIQQFNRNSLKKAQFYTEVIDFNNGMFDGKHFHFEKKLIKKKDYDNFLKKRRRICDIELKKIKFKNYGYIVAMFVIFYLFAIGIPLLGNSETLDTAWKSGDSSNILKILYNFVNEWGEEVRAYVSLALFCLLMIISIILLVTGI</sequence>
<protein>
    <submittedName>
        <fullName evidence="2">PIR Superfamily Protein</fullName>
    </submittedName>
</protein>
<dbReference type="AlphaFoldDB" id="A0A1A8WTX0"/>